<dbReference type="Proteomes" id="UP000294847">
    <property type="component" value="Chromosome 2"/>
</dbReference>
<proteinExistence type="predicted"/>
<dbReference type="AlphaFoldDB" id="A0A4P7N4R4"/>
<sequence length="90" mass="10035">MRVIKLAQFGSTFSAPKVVQSAIIFSRLVLIRYLSGIEVAMSGPWDLEWRQKLILECNTRPTLCVPRPINLLSALRIAEAPVTAFIHISA</sequence>
<protein>
    <submittedName>
        <fullName evidence="1">Uncharacterized protein</fullName>
    </submittedName>
</protein>
<name>A0A4P7N4R4_PYROR</name>
<dbReference type="EMBL" id="CP034205">
    <property type="protein sequence ID" value="QBZ56552.1"/>
    <property type="molecule type" value="Genomic_DNA"/>
</dbReference>
<organism evidence="1 2">
    <name type="scientific">Pyricularia oryzae</name>
    <name type="common">Rice blast fungus</name>
    <name type="synonym">Magnaporthe oryzae</name>
    <dbReference type="NCBI Taxonomy" id="318829"/>
    <lineage>
        <taxon>Eukaryota</taxon>
        <taxon>Fungi</taxon>
        <taxon>Dikarya</taxon>
        <taxon>Ascomycota</taxon>
        <taxon>Pezizomycotina</taxon>
        <taxon>Sordariomycetes</taxon>
        <taxon>Sordariomycetidae</taxon>
        <taxon>Magnaporthales</taxon>
        <taxon>Pyriculariaceae</taxon>
        <taxon>Pyricularia</taxon>
    </lineage>
</organism>
<gene>
    <name evidence="1" type="ORF">PoMZ_01461</name>
</gene>
<accession>A0A4P7N4R4</accession>
<evidence type="ECO:0000313" key="2">
    <source>
        <dbReference type="Proteomes" id="UP000294847"/>
    </source>
</evidence>
<evidence type="ECO:0000313" key="1">
    <source>
        <dbReference type="EMBL" id="QBZ56552.1"/>
    </source>
</evidence>
<reference evidence="1 2" key="1">
    <citation type="journal article" date="2019" name="Mol. Biol. Evol.">
        <title>Blast fungal genomes show frequent chromosomal changes, gene gains and losses, and effector gene turnover.</title>
        <authorList>
            <person name="Gomez Luciano L.B."/>
            <person name="Jason Tsai I."/>
            <person name="Chuma I."/>
            <person name="Tosa Y."/>
            <person name="Chen Y.H."/>
            <person name="Li J.Y."/>
            <person name="Li M.Y."/>
            <person name="Jade Lu M.Y."/>
            <person name="Nakayashiki H."/>
            <person name="Li W.H."/>
        </authorList>
    </citation>
    <scope>NUCLEOTIDE SEQUENCE [LARGE SCALE GENOMIC DNA]</scope>
    <source>
        <strain evidence="1">MZ5-1-6</strain>
    </source>
</reference>